<evidence type="ECO:0000313" key="1">
    <source>
        <dbReference type="EMBL" id="PCH39380.1"/>
    </source>
</evidence>
<evidence type="ECO:0000313" key="2">
    <source>
        <dbReference type="Proteomes" id="UP000218811"/>
    </source>
</evidence>
<sequence length="64" mass="7269">MPRSVDNRRLRTHRDHGALTCTALYVPSARACHALRHYISISTSSRAFDFPRLLASRADAIILY</sequence>
<gene>
    <name evidence="1" type="ORF">WOLCODRAFT_29519</name>
</gene>
<organism evidence="1 2">
    <name type="scientific">Wolfiporia cocos (strain MD-104)</name>
    <name type="common">Brown rot fungus</name>
    <dbReference type="NCBI Taxonomy" id="742152"/>
    <lineage>
        <taxon>Eukaryota</taxon>
        <taxon>Fungi</taxon>
        <taxon>Dikarya</taxon>
        <taxon>Basidiomycota</taxon>
        <taxon>Agaricomycotina</taxon>
        <taxon>Agaricomycetes</taxon>
        <taxon>Polyporales</taxon>
        <taxon>Phaeolaceae</taxon>
        <taxon>Wolfiporia</taxon>
    </lineage>
</organism>
<reference evidence="1 2" key="1">
    <citation type="journal article" date="2012" name="Science">
        <title>The Paleozoic origin of enzymatic lignin decomposition reconstructed from 31 fungal genomes.</title>
        <authorList>
            <person name="Floudas D."/>
            <person name="Binder M."/>
            <person name="Riley R."/>
            <person name="Barry K."/>
            <person name="Blanchette R.A."/>
            <person name="Henrissat B."/>
            <person name="Martinez A.T."/>
            <person name="Otillar R."/>
            <person name="Spatafora J.W."/>
            <person name="Yadav J.S."/>
            <person name="Aerts A."/>
            <person name="Benoit I."/>
            <person name="Boyd A."/>
            <person name="Carlson A."/>
            <person name="Copeland A."/>
            <person name="Coutinho P.M."/>
            <person name="de Vries R.P."/>
            <person name="Ferreira P."/>
            <person name="Findley K."/>
            <person name="Foster B."/>
            <person name="Gaskell J."/>
            <person name="Glotzer D."/>
            <person name="Gorecki P."/>
            <person name="Heitman J."/>
            <person name="Hesse C."/>
            <person name="Hori C."/>
            <person name="Igarashi K."/>
            <person name="Jurgens J.A."/>
            <person name="Kallen N."/>
            <person name="Kersten P."/>
            <person name="Kohler A."/>
            <person name="Kuees U."/>
            <person name="Kumar T.K.A."/>
            <person name="Kuo A."/>
            <person name="LaButti K."/>
            <person name="Larrondo L.F."/>
            <person name="Lindquist E."/>
            <person name="Ling A."/>
            <person name="Lombard V."/>
            <person name="Lucas S."/>
            <person name="Lundell T."/>
            <person name="Martin R."/>
            <person name="McLaughlin D.J."/>
            <person name="Morgenstern I."/>
            <person name="Morin E."/>
            <person name="Murat C."/>
            <person name="Nagy L.G."/>
            <person name="Nolan M."/>
            <person name="Ohm R.A."/>
            <person name="Patyshakuliyeva A."/>
            <person name="Rokas A."/>
            <person name="Ruiz-Duenas F.J."/>
            <person name="Sabat G."/>
            <person name="Salamov A."/>
            <person name="Samejima M."/>
            <person name="Schmutz J."/>
            <person name="Slot J.C."/>
            <person name="St John F."/>
            <person name="Stenlid J."/>
            <person name="Sun H."/>
            <person name="Sun S."/>
            <person name="Syed K."/>
            <person name="Tsang A."/>
            <person name="Wiebenga A."/>
            <person name="Young D."/>
            <person name="Pisabarro A."/>
            <person name="Eastwood D.C."/>
            <person name="Martin F."/>
            <person name="Cullen D."/>
            <person name="Grigoriev I.V."/>
            <person name="Hibbett D.S."/>
        </authorList>
    </citation>
    <scope>NUCLEOTIDE SEQUENCE [LARGE SCALE GENOMIC DNA]</scope>
    <source>
        <strain evidence="1 2">MD-104</strain>
    </source>
</reference>
<proteinExistence type="predicted"/>
<name>A0A2H3JAW5_WOLCO</name>
<keyword evidence="2" id="KW-1185">Reference proteome</keyword>
<dbReference type="EMBL" id="KB467987">
    <property type="protein sequence ID" value="PCH39380.1"/>
    <property type="molecule type" value="Genomic_DNA"/>
</dbReference>
<dbReference type="AlphaFoldDB" id="A0A2H3JAW5"/>
<protein>
    <submittedName>
        <fullName evidence="1">Uncharacterized protein</fullName>
    </submittedName>
</protein>
<accession>A0A2H3JAW5</accession>
<dbReference type="Proteomes" id="UP000218811">
    <property type="component" value="Unassembled WGS sequence"/>
</dbReference>